<evidence type="ECO:0000313" key="3">
    <source>
        <dbReference type="Proteomes" id="UP000005226"/>
    </source>
</evidence>
<dbReference type="SUPFAM" id="SSF49265">
    <property type="entry name" value="Fibronectin type III"/>
    <property type="match status" value="1"/>
</dbReference>
<dbReference type="AlphaFoldDB" id="A0A3B5KJZ1"/>
<evidence type="ECO:0000259" key="1">
    <source>
        <dbReference type="PROSITE" id="PS50853"/>
    </source>
</evidence>
<accession>A0A3B5KJZ1</accession>
<dbReference type="Proteomes" id="UP000005226">
    <property type="component" value="Chromosome 6"/>
</dbReference>
<sequence>MAGRFRYFHVVVTDSGWLLEPQEFSVPGNQTHLDVTGLITGIGYEVRLTGVSESGLLSRPLTTVAVTGTSQRTPPPLAESHTSLTGCTIFGSNSVISF</sequence>
<protein>
    <recommendedName>
        <fullName evidence="1">Fibronectin type-III domain-containing protein</fullName>
    </recommendedName>
</protein>
<organism evidence="2 3">
    <name type="scientific">Takifugu rubripes</name>
    <name type="common">Japanese pufferfish</name>
    <name type="synonym">Fugu rubripes</name>
    <dbReference type="NCBI Taxonomy" id="31033"/>
    <lineage>
        <taxon>Eukaryota</taxon>
        <taxon>Metazoa</taxon>
        <taxon>Chordata</taxon>
        <taxon>Craniata</taxon>
        <taxon>Vertebrata</taxon>
        <taxon>Euteleostomi</taxon>
        <taxon>Actinopterygii</taxon>
        <taxon>Neopterygii</taxon>
        <taxon>Teleostei</taxon>
        <taxon>Neoteleostei</taxon>
        <taxon>Acanthomorphata</taxon>
        <taxon>Eupercaria</taxon>
        <taxon>Tetraodontiformes</taxon>
        <taxon>Tetradontoidea</taxon>
        <taxon>Tetraodontidae</taxon>
        <taxon>Takifugu</taxon>
    </lineage>
</organism>
<reference evidence="2" key="2">
    <citation type="submission" date="2025-08" db="UniProtKB">
        <authorList>
            <consortium name="Ensembl"/>
        </authorList>
    </citation>
    <scope>IDENTIFICATION</scope>
</reference>
<proteinExistence type="predicted"/>
<reference evidence="2 3" key="1">
    <citation type="journal article" date="2011" name="Genome Biol. Evol.">
        <title>Integration of the genetic map and genome assembly of fugu facilitates insights into distinct features of genome evolution in teleosts and mammals.</title>
        <authorList>
            <person name="Kai W."/>
            <person name="Kikuchi K."/>
            <person name="Tohari S."/>
            <person name="Chew A.K."/>
            <person name="Tay A."/>
            <person name="Fujiwara A."/>
            <person name="Hosoya S."/>
            <person name="Suetake H."/>
            <person name="Naruse K."/>
            <person name="Brenner S."/>
            <person name="Suzuki Y."/>
            <person name="Venkatesh B."/>
        </authorList>
    </citation>
    <scope>NUCLEOTIDE SEQUENCE [LARGE SCALE GENOMIC DNA]</scope>
</reference>
<keyword evidence="3" id="KW-1185">Reference proteome</keyword>
<dbReference type="OMA" id="QSHLEIW"/>
<dbReference type="PROSITE" id="PS50853">
    <property type="entry name" value="FN3"/>
    <property type="match status" value="1"/>
</dbReference>
<feature type="domain" description="Fibronectin type-III" evidence="1">
    <location>
        <begin position="1"/>
        <end position="76"/>
    </location>
</feature>
<dbReference type="InParanoid" id="A0A3B5KJZ1"/>
<dbReference type="STRING" id="31033.ENSTRUP00000055703"/>
<dbReference type="Gene3D" id="2.60.40.10">
    <property type="entry name" value="Immunoglobulins"/>
    <property type="match status" value="1"/>
</dbReference>
<name>A0A3B5KJZ1_TAKRU</name>
<dbReference type="InterPro" id="IPR036116">
    <property type="entry name" value="FN3_sf"/>
</dbReference>
<dbReference type="Ensembl" id="ENSTRUT00000051304.2">
    <property type="protein sequence ID" value="ENSTRUP00000055703.2"/>
    <property type="gene ID" value="ENSTRUG00000020317.2"/>
</dbReference>
<dbReference type="InterPro" id="IPR013783">
    <property type="entry name" value="Ig-like_fold"/>
</dbReference>
<evidence type="ECO:0000313" key="2">
    <source>
        <dbReference type="Ensembl" id="ENSTRUP00000055703.2"/>
    </source>
</evidence>
<dbReference type="InterPro" id="IPR003961">
    <property type="entry name" value="FN3_dom"/>
</dbReference>
<dbReference type="GeneTree" id="ENSGT01030000235246"/>
<reference evidence="2" key="3">
    <citation type="submission" date="2025-09" db="UniProtKB">
        <authorList>
            <consortium name="Ensembl"/>
        </authorList>
    </citation>
    <scope>IDENTIFICATION</scope>
</reference>